<proteinExistence type="predicted"/>
<reference evidence="3 4" key="2">
    <citation type="journal article" date="2010" name="Nature">
        <title>Comparative genomics reveals mobile pathogenicity chromosomes in Fusarium.</title>
        <authorList>
            <person name="Ma L.J."/>
            <person name="van der Does H.C."/>
            <person name="Borkovich K.A."/>
            <person name="Coleman J.J."/>
            <person name="Daboussi M.J."/>
            <person name="Di Pietro A."/>
            <person name="Dufresne M."/>
            <person name="Freitag M."/>
            <person name="Grabherr M."/>
            <person name="Henrissat B."/>
            <person name="Houterman P.M."/>
            <person name="Kang S."/>
            <person name="Shim W.B."/>
            <person name="Woloshuk C."/>
            <person name="Xie X."/>
            <person name="Xu J.R."/>
            <person name="Antoniw J."/>
            <person name="Baker S.E."/>
            <person name="Bluhm B.H."/>
            <person name="Breakspear A."/>
            <person name="Brown D.W."/>
            <person name="Butchko R.A."/>
            <person name="Chapman S."/>
            <person name="Coulson R."/>
            <person name="Coutinho P.M."/>
            <person name="Danchin E.G."/>
            <person name="Diener A."/>
            <person name="Gale L.R."/>
            <person name="Gardiner D.M."/>
            <person name="Goff S."/>
            <person name="Hammond-Kosack K.E."/>
            <person name="Hilburn K."/>
            <person name="Hua-Van A."/>
            <person name="Jonkers W."/>
            <person name="Kazan K."/>
            <person name="Kodira C.D."/>
            <person name="Koehrsen M."/>
            <person name="Kumar L."/>
            <person name="Lee Y.H."/>
            <person name="Li L."/>
            <person name="Manners J.M."/>
            <person name="Miranda-Saavedra D."/>
            <person name="Mukherjee M."/>
            <person name="Park G."/>
            <person name="Park J."/>
            <person name="Park S.Y."/>
            <person name="Proctor R.H."/>
            <person name="Regev A."/>
            <person name="Ruiz-Roldan M.C."/>
            <person name="Sain D."/>
            <person name="Sakthikumar S."/>
            <person name="Sykes S."/>
            <person name="Schwartz D.C."/>
            <person name="Turgeon B.G."/>
            <person name="Wapinski I."/>
            <person name="Yoder O."/>
            <person name="Young S."/>
            <person name="Zeng Q."/>
            <person name="Zhou S."/>
            <person name="Galagan J."/>
            <person name="Cuomo C.A."/>
            <person name="Kistler H.C."/>
            <person name="Rep M."/>
        </authorList>
    </citation>
    <scope>GENOME REANNOTATION</scope>
    <source>
        <strain evidence="4">ATCC MYA-4620 / CBS 123657 / FGSC 9075 / NRRL 31084 / PH-1</strain>
        <strain evidence="3">PH-1 / ATCC MYA-4620 / FGSC 9075 / NRRL 31084</strain>
    </source>
</reference>
<accession>I1S6J6</accession>
<dbReference type="RefSeq" id="XP_011322446.1">
    <property type="nucleotide sequence ID" value="XM_011324144.1"/>
</dbReference>
<dbReference type="EMBL" id="HG970333">
    <property type="protein sequence ID" value="CEF78071.1"/>
    <property type="molecule type" value="Genomic_DNA"/>
</dbReference>
<reference evidence="2 4" key="3">
    <citation type="journal article" date="2015" name="BMC Genomics">
        <title>The completed genome sequence of the pathogenic ascomycete fungus Fusarium graminearum.</title>
        <authorList>
            <person name="King R."/>
            <person name="Urban M."/>
            <person name="Hammond-Kosack M.C."/>
            <person name="Hassani-Pak K."/>
            <person name="Hammond-Kosack K.E."/>
        </authorList>
    </citation>
    <scope>NUCLEOTIDE SEQUENCE [LARGE SCALE GENOMIC DNA]</scope>
    <source>
        <strain evidence="4">ATCC MYA-4620 / CBS 123657 / FGSC 9075 / NRRL 31084 / PH-1</strain>
        <strain evidence="2">PH-1</strain>
    </source>
</reference>
<dbReference type="HOGENOM" id="CLU_1489151_0_0_1"/>
<reference evidence="3 4" key="1">
    <citation type="journal article" date="2007" name="Science">
        <title>The Fusarium graminearum genome reveals a link between localized polymorphism and pathogen specialization.</title>
        <authorList>
            <person name="Cuomo C.A."/>
            <person name="Gueldener U."/>
            <person name="Xu J.-R."/>
            <person name="Trail F."/>
            <person name="Turgeon B.G."/>
            <person name="Di Pietro A."/>
            <person name="Walton J.D."/>
            <person name="Ma L.-J."/>
            <person name="Baker S.E."/>
            <person name="Rep M."/>
            <person name="Adam G."/>
            <person name="Antoniw J."/>
            <person name="Baldwin T."/>
            <person name="Calvo S.E."/>
            <person name="Chang Y.-L."/>
            <person name="DeCaprio D."/>
            <person name="Gale L.R."/>
            <person name="Gnerre S."/>
            <person name="Goswami R.S."/>
            <person name="Hammond-Kosack K."/>
            <person name="Harris L.J."/>
            <person name="Hilburn K."/>
            <person name="Kennell J.C."/>
            <person name="Kroken S."/>
            <person name="Magnuson J.K."/>
            <person name="Mannhaupt G."/>
            <person name="Mauceli E.W."/>
            <person name="Mewes H.-W."/>
            <person name="Mitterbauer R."/>
            <person name="Muehlbauer G."/>
            <person name="Muensterkoetter M."/>
            <person name="Nelson D."/>
            <person name="O'Donnell K."/>
            <person name="Ouellet T."/>
            <person name="Qi W."/>
            <person name="Quesneville H."/>
            <person name="Roncero M.I.G."/>
            <person name="Seong K.-Y."/>
            <person name="Tetko I.V."/>
            <person name="Urban M."/>
            <person name="Waalwijk C."/>
            <person name="Ward T.J."/>
            <person name="Yao J."/>
            <person name="Birren B.W."/>
            <person name="Kistler H.C."/>
        </authorList>
    </citation>
    <scope>NUCLEOTIDE SEQUENCE [LARGE SCALE GENOMIC DNA]</scope>
    <source>
        <strain evidence="4">ATCC MYA-4620 / CBS 123657 / FGSC 9075 / NRRL 31084 / PH-1</strain>
        <strain evidence="3">PH-1 / ATCC MYA-4620 / FGSC 9075 / NRRL 31084</strain>
    </source>
</reference>
<protein>
    <submittedName>
        <fullName evidence="2">Chromosome 2, complete genome</fullName>
    </submittedName>
</protein>
<dbReference type="OrthoDB" id="10502449at2759"/>
<dbReference type="Proteomes" id="UP000070720">
    <property type="component" value="Chromosome 2"/>
</dbReference>
<feature type="region of interest" description="Disordered" evidence="1">
    <location>
        <begin position="135"/>
        <end position="154"/>
    </location>
</feature>
<dbReference type="AlphaFoldDB" id="I1S6J6"/>
<reference evidence="3" key="4">
    <citation type="submission" date="2017-01" db="UniProtKB">
        <authorList>
            <consortium name="EnsemblFungi"/>
        </authorList>
    </citation>
    <scope>IDENTIFICATION</scope>
    <source>
        <strain evidence="3">PH-1 / ATCC MYA-4620 / FGSC 9075 / NRRL 31084</strain>
    </source>
</reference>
<evidence type="ECO:0000313" key="3">
    <source>
        <dbReference type="EnsemblFungi" id="CEF78071"/>
    </source>
</evidence>
<dbReference type="KEGG" id="fgr:FGSG_12468"/>
<dbReference type="EnsemblFungi" id="CEF78071">
    <property type="protein sequence ID" value="CEF78071"/>
    <property type="gene ID" value="FGRRES_12468"/>
</dbReference>
<organism evidence="2 4">
    <name type="scientific">Gibberella zeae (strain ATCC MYA-4620 / CBS 123657 / FGSC 9075 / NRRL 31084 / PH-1)</name>
    <name type="common">Wheat head blight fungus</name>
    <name type="synonym">Fusarium graminearum</name>
    <dbReference type="NCBI Taxonomy" id="229533"/>
    <lineage>
        <taxon>Eukaryota</taxon>
        <taxon>Fungi</taxon>
        <taxon>Dikarya</taxon>
        <taxon>Ascomycota</taxon>
        <taxon>Pezizomycotina</taxon>
        <taxon>Sordariomycetes</taxon>
        <taxon>Hypocreomycetidae</taxon>
        <taxon>Hypocreales</taxon>
        <taxon>Nectriaceae</taxon>
        <taxon>Fusarium</taxon>
    </lineage>
</organism>
<evidence type="ECO:0000313" key="2">
    <source>
        <dbReference type="EMBL" id="CEF78071.1"/>
    </source>
</evidence>
<dbReference type="VEuPathDB" id="FungiDB:FGRAMPH1_01G12537"/>
<keyword evidence="4" id="KW-1185">Reference proteome</keyword>
<accession>A0A098DJD9</accession>
<name>I1S6J6_GIBZE</name>
<sequence>MQHCRWPSVASDLSHCSSIREKYRGLRYTASIPSCCISCVAASYRRHKRGFPLVIGDCLFDVVYEWETKYPQQMMLPRYGRKSSSRRSSELRVRDIGSMSLHLLGSSIERVAEQIRYCSWGPVEERHGRAKSRWNAMNQRSRARGHSIPTDVSLSPGSRLLPHISSSANDSAISKAVLHSL</sequence>
<evidence type="ECO:0000256" key="1">
    <source>
        <dbReference type="SAM" id="MobiDB-lite"/>
    </source>
</evidence>
<dbReference type="InParanoid" id="I1S6J6"/>
<evidence type="ECO:0000313" key="4">
    <source>
        <dbReference type="Proteomes" id="UP000070720"/>
    </source>
</evidence>
<gene>
    <name evidence="2" type="ORF">FGRAMPH1_01T12537</name>
</gene>